<comment type="similarity">
    <text evidence="2 9">Belongs to the FKBP-type PPIase family. Tig subfamily.</text>
</comment>
<dbReference type="NCBIfam" id="TIGR00115">
    <property type="entry name" value="tig"/>
    <property type="match status" value="1"/>
</dbReference>
<keyword evidence="9" id="KW-0132">Cell division</keyword>
<evidence type="ECO:0000256" key="2">
    <source>
        <dbReference type="ARBA" id="ARBA00005464"/>
    </source>
</evidence>
<keyword evidence="6 9" id="KW-0143">Chaperone</keyword>
<dbReference type="GO" id="GO:0043335">
    <property type="term" value="P:protein unfolding"/>
    <property type="evidence" value="ECO:0007669"/>
    <property type="project" value="TreeGrafter"/>
</dbReference>
<dbReference type="EMBL" id="CP036316">
    <property type="protein sequence ID" value="QDT63930.1"/>
    <property type="molecule type" value="Genomic_DNA"/>
</dbReference>
<keyword evidence="9" id="KW-0963">Cytoplasm</keyword>
<accession>A0A517T6D5</accession>
<dbReference type="InterPro" id="IPR008880">
    <property type="entry name" value="Trigger_fac_C"/>
</dbReference>
<dbReference type="GO" id="GO:0051301">
    <property type="term" value="P:cell division"/>
    <property type="evidence" value="ECO:0007669"/>
    <property type="project" value="UniProtKB-KW"/>
</dbReference>
<feature type="domain" description="Trigger factor ribosome-binding bacterial" evidence="11">
    <location>
        <begin position="63"/>
        <end position="204"/>
    </location>
</feature>
<evidence type="ECO:0000256" key="6">
    <source>
        <dbReference type="ARBA" id="ARBA00023186"/>
    </source>
</evidence>
<dbReference type="Pfam" id="PF05698">
    <property type="entry name" value="Trigger_C"/>
    <property type="match status" value="1"/>
</dbReference>
<keyword evidence="5 9" id="KW-0697">Rotamase</keyword>
<dbReference type="PANTHER" id="PTHR30560">
    <property type="entry name" value="TRIGGER FACTOR CHAPERONE AND PEPTIDYL-PROLYL CIS/TRANS ISOMERASE"/>
    <property type="match status" value="1"/>
</dbReference>
<evidence type="ECO:0000256" key="1">
    <source>
        <dbReference type="ARBA" id="ARBA00000971"/>
    </source>
</evidence>
<dbReference type="PANTHER" id="PTHR30560:SF3">
    <property type="entry name" value="TRIGGER FACTOR-LIKE PROTEIN TIG, CHLOROPLASTIC"/>
    <property type="match status" value="1"/>
</dbReference>
<evidence type="ECO:0000313" key="13">
    <source>
        <dbReference type="EMBL" id="QDT63930.1"/>
    </source>
</evidence>
<dbReference type="InterPro" id="IPR046357">
    <property type="entry name" value="PPIase_dom_sf"/>
</dbReference>
<dbReference type="InterPro" id="IPR008881">
    <property type="entry name" value="Trigger_fac_ribosome-bd_bac"/>
</dbReference>
<evidence type="ECO:0000256" key="9">
    <source>
        <dbReference type="HAMAP-Rule" id="MF_00303"/>
    </source>
</evidence>
<evidence type="ECO:0000256" key="5">
    <source>
        <dbReference type="ARBA" id="ARBA00023110"/>
    </source>
</evidence>
<evidence type="ECO:0000256" key="7">
    <source>
        <dbReference type="ARBA" id="ARBA00023235"/>
    </source>
</evidence>
<dbReference type="InterPro" id="IPR036611">
    <property type="entry name" value="Trigger_fac_ribosome-bd_sf"/>
</dbReference>
<dbReference type="Gene3D" id="3.30.70.1050">
    <property type="entry name" value="Trigger factor ribosome-binding domain"/>
    <property type="match status" value="1"/>
</dbReference>
<evidence type="ECO:0000256" key="8">
    <source>
        <dbReference type="ARBA" id="ARBA00029986"/>
    </source>
</evidence>
<dbReference type="KEGG" id="chya:V22_11580"/>
<feature type="domain" description="Trigger factor C-terminal" evidence="12">
    <location>
        <begin position="326"/>
        <end position="480"/>
    </location>
</feature>
<proteinExistence type="inferred from homology"/>
<evidence type="ECO:0000256" key="10">
    <source>
        <dbReference type="SAM" id="MobiDB-lite"/>
    </source>
</evidence>
<dbReference type="HAMAP" id="MF_00303">
    <property type="entry name" value="Trigger_factor_Tig"/>
    <property type="match status" value="1"/>
</dbReference>
<evidence type="ECO:0000256" key="3">
    <source>
        <dbReference type="ARBA" id="ARBA00013194"/>
    </source>
</evidence>
<dbReference type="GO" id="GO:0003755">
    <property type="term" value="F:peptidyl-prolyl cis-trans isomerase activity"/>
    <property type="evidence" value="ECO:0007669"/>
    <property type="project" value="UniProtKB-UniRule"/>
</dbReference>
<sequence length="523" mass="59881">MVCAGVREKDIRPRFDLAEVFLSQDGRNAVTERPMSTDVTTEQDANEPEEAAENGSRFNLSIDVSDIGPCLKHVRITVPRADIDNCYEEIIEELKDTAQVPGFRSGHAPKELVQRRYKDELDAQVKQKVLFDSLEQMSEEQDFEPINEPDLDVASLEIPEEGDFEYEFDVEVRPEFKLPDFTGIEIEEYSTEVSDEQIDGAIERYISRHGQLVPHEGKAEAGDYVTLSAKFLRDGKEINDIDEFTARLRPVLRFRDAELTDFDKLFEGEEIDAVKEVELKVSPEAEKIELRGETVTAKFTLLDLKRLELPELNDDLLEKMGVESEDELRKNIRDSFERQAMYQQRQHTRDQVMNQLAESANWDLPEKLVTRQTENAMRREMLEMQQAGYSPAEIHARENELRQNAISETRDALKQHFILDRIAEENEIIVGDEEIEQEMMLMALQSGESPRRVRAKLQKNGMIENLAAQLRERKAVDWLIGKAKMKSVPAPAQDVDRIEAVSYSVCGMVDPAPVDAGEESEEE</sequence>
<dbReference type="SUPFAM" id="SSF109998">
    <property type="entry name" value="Triger factor/SurA peptide-binding domain-like"/>
    <property type="match status" value="1"/>
</dbReference>
<dbReference type="GO" id="GO:0044183">
    <property type="term" value="F:protein folding chaperone"/>
    <property type="evidence" value="ECO:0007669"/>
    <property type="project" value="TreeGrafter"/>
</dbReference>
<dbReference type="Proteomes" id="UP000319976">
    <property type="component" value="Chromosome"/>
</dbReference>
<dbReference type="AlphaFoldDB" id="A0A517T6D5"/>
<comment type="subcellular location">
    <subcellularLocation>
        <location evidence="9">Cytoplasm</location>
    </subcellularLocation>
    <text evidence="9">About half TF is bound to the ribosome near the polypeptide exit tunnel while the other half is free in the cytoplasm.</text>
</comment>
<evidence type="ECO:0000259" key="12">
    <source>
        <dbReference type="Pfam" id="PF05698"/>
    </source>
</evidence>
<dbReference type="InterPro" id="IPR027304">
    <property type="entry name" value="Trigger_fact/SurA_dom_sf"/>
</dbReference>
<gene>
    <name evidence="9 13" type="primary">tig</name>
    <name evidence="13" type="ORF">V22_11580</name>
</gene>
<evidence type="ECO:0000256" key="4">
    <source>
        <dbReference type="ARBA" id="ARBA00016902"/>
    </source>
</evidence>
<organism evidence="13 14">
    <name type="scientific">Calycomorphotria hydatis</name>
    <dbReference type="NCBI Taxonomy" id="2528027"/>
    <lineage>
        <taxon>Bacteria</taxon>
        <taxon>Pseudomonadati</taxon>
        <taxon>Planctomycetota</taxon>
        <taxon>Planctomycetia</taxon>
        <taxon>Planctomycetales</taxon>
        <taxon>Planctomycetaceae</taxon>
        <taxon>Calycomorphotria</taxon>
    </lineage>
</organism>
<dbReference type="Gene3D" id="1.10.3120.10">
    <property type="entry name" value="Trigger factor, C-terminal domain"/>
    <property type="match status" value="1"/>
</dbReference>
<reference evidence="13 14" key="1">
    <citation type="submission" date="2019-02" db="EMBL/GenBank/DDBJ databases">
        <title>Deep-cultivation of Planctomycetes and their phenomic and genomic characterization uncovers novel biology.</title>
        <authorList>
            <person name="Wiegand S."/>
            <person name="Jogler M."/>
            <person name="Boedeker C."/>
            <person name="Pinto D."/>
            <person name="Vollmers J."/>
            <person name="Rivas-Marin E."/>
            <person name="Kohn T."/>
            <person name="Peeters S.H."/>
            <person name="Heuer A."/>
            <person name="Rast P."/>
            <person name="Oberbeckmann S."/>
            <person name="Bunk B."/>
            <person name="Jeske O."/>
            <person name="Meyerdierks A."/>
            <person name="Storesund J.E."/>
            <person name="Kallscheuer N."/>
            <person name="Luecker S."/>
            <person name="Lage O.M."/>
            <person name="Pohl T."/>
            <person name="Merkel B.J."/>
            <person name="Hornburger P."/>
            <person name="Mueller R.-W."/>
            <person name="Bruemmer F."/>
            <person name="Labrenz M."/>
            <person name="Spormann A.M."/>
            <person name="Op den Camp H."/>
            <person name="Overmann J."/>
            <person name="Amann R."/>
            <person name="Jetten M.S.M."/>
            <person name="Mascher T."/>
            <person name="Medema M.H."/>
            <person name="Devos D.P."/>
            <person name="Kaster A.-K."/>
            <person name="Ovreas L."/>
            <person name="Rohde M."/>
            <person name="Galperin M.Y."/>
            <person name="Jogler C."/>
        </authorList>
    </citation>
    <scope>NUCLEOTIDE SEQUENCE [LARGE SCALE GENOMIC DNA]</scope>
    <source>
        <strain evidence="13 14">V22</strain>
    </source>
</reference>
<dbReference type="EC" id="5.2.1.8" evidence="3 9"/>
<comment type="function">
    <text evidence="9">Involved in protein export. Acts as a chaperone by maintaining the newly synthesized protein in an open conformation. Functions as a peptidyl-prolyl cis-trans isomerase.</text>
</comment>
<dbReference type="InterPro" id="IPR005215">
    <property type="entry name" value="Trig_fac"/>
</dbReference>
<comment type="domain">
    <text evidence="9">Consists of 3 domains; the N-terminus binds the ribosome, the middle domain has PPIase activity, while the C-terminus has intrinsic chaperone activity on its own.</text>
</comment>
<dbReference type="GO" id="GO:0043022">
    <property type="term" value="F:ribosome binding"/>
    <property type="evidence" value="ECO:0007669"/>
    <property type="project" value="TreeGrafter"/>
</dbReference>
<dbReference type="GO" id="GO:0015031">
    <property type="term" value="P:protein transport"/>
    <property type="evidence" value="ECO:0007669"/>
    <property type="project" value="UniProtKB-UniRule"/>
</dbReference>
<dbReference type="InterPro" id="IPR037041">
    <property type="entry name" value="Trigger_fac_C_sf"/>
</dbReference>
<name>A0A517T6D5_9PLAN</name>
<protein>
    <recommendedName>
        <fullName evidence="4 9">Trigger factor</fullName>
        <shortName evidence="9">TF</shortName>
        <ecNumber evidence="3 9">5.2.1.8</ecNumber>
    </recommendedName>
    <alternativeName>
        <fullName evidence="8 9">PPIase</fullName>
    </alternativeName>
</protein>
<dbReference type="Gene3D" id="3.10.50.40">
    <property type="match status" value="1"/>
</dbReference>
<feature type="region of interest" description="Disordered" evidence="10">
    <location>
        <begin position="28"/>
        <end position="56"/>
    </location>
</feature>
<evidence type="ECO:0000313" key="14">
    <source>
        <dbReference type="Proteomes" id="UP000319976"/>
    </source>
</evidence>
<dbReference type="Pfam" id="PF05697">
    <property type="entry name" value="Trigger_N"/>
    <property type="match status" value="1"/>
</dbReference>
<keyword evidence="14" id="KW-1185">Reference proteome</keyword>
<keyword evidence="7 9" id="KW-0413">Isomerase</keyword>
<dbReference type="GO" id="GO:0051083">
    <property type="term" value="P:'de novo' cotranslational protein folding"/>
    <property type="evidence" value="ECO:0007669"/>
    <property type="project" value="TreeGrafter"/>
</dbReference>
<evidence type="ECO:0000259" key="11">
    <source>
        <dbReference type="Pfam" id="PF05697"/>
    </source>
</evidence>
<dbReference type="SUPFAM" id="SSF102735">
    <property type="entry name" value="Trigger factor ribosome-binding domain"/>
    <property type="match status" value="1"/>
</dbReference>
<keyword evidence="9" id="KW-0131">Cell cycle</keyword>
<dbReference type="GO" id="GO:0005737">
    <property type="term" value="C:cytoplasm"/>
    <property type="evidence" value="ECO:0007669"/>
    <property type="project" value="UniProtKB-SubCell"/>
</dbReference>
<comment type="catalytic activity">
    <reaction evidence="1 9">
        <text>[protein]-peptidylproline (omega=180) = [protein]-peptidylproline (omega=0)</text>
        <dbReference type="Rhea" id="RHEA:16237"/>
        <dbReference type="Rhea" id="RHEA-COMP:10747"/>
        <dbReference type="Rhea" id="RHEA-COMP:10748"/>
        <dbReference type="ChEBI" id="CHEBI:83833"/>
        <dbReference type="ChEBI" id="CHEBI:83834"/>
        <dbReference type="EC" id="5.2.1.8"/>
    </reaction>
</comment>